<keyword evidence="6" id="KW-1185">Reference proteome</keyword>
<sequence length="198" mass="22029">MPLRYLLFNKPYDVLTQFSGGEGRQTLKNYIDIPGVYPVGRLDRDSEGLLLLTDDGALAHRLTDPRYAHPRTYWVQVEGTADGEALGRLAAGVEIQGVRTRPATVETIPDPNLPERPVPIRVRKCIPTSWIALTLTEGRNRQVRRMTAAVGYPTLRLVRVAIGALSLGDLAPGRWRDLSEPELQLITSKPGRSHIGRF</sequence>
<dbReference type="InterPro" id="IPR042092">
    <property type="entry name" value="PsdUridine_s_RsuA/RluB/E/F_cat"/>
</dbReference>
<feature type="domain" description="Pseudouridine synthase RsuA/RluA-like" evidence="4">
    <location>
        <begin position="5"/>
        <end position="149"/>
    </location>
</feature>
<evidence type="ECO:0000259" key="4">
    <source>
        <dbReference type="Pfam" id="PF00849"/>
    </source>
</evidence>
<dbReference type="Gene3D" id="3.30.70.580">
    <property type="entry name" value="Pseudouridine synthase I, catalytic domain, N-terminal subdomain"/>
    <property type="match status" value="1"/>
</dbReference>
<reference evidence="5 6" key="1">
    <citation type="journal article" date="2021" name="Genome Biol. Evol.">
        <title>Complete Genome Sequencing of a Novel Gloeobacter Species from a Waterfall Cave in Mexico.</title>
        <authorList>
            <person name="Saw J.H."/>
            <person name="Cardona T."/>
            <person name="Montejano G."/>
        </authorList>
    </citation>
    <scope>NUCLEOTIDE SEQUENCE [LARGE SCALE GENOMIC DNA]</scope>
    <source>
        <strain evidence="5">MG652769</strain>
    </source>
</reference>
<dbReference type="EMBL" id="CP063845">
    <property type="protein sequence ID" value="UFP97027.1"/>
    <property type="molecule type" value="Genomic_DNA"/>
</dbReference>
<evidence type="ECO:0000313" key="6">
    <source>
        <dbReference type="Proteomes" id="UP001054846"/>
    </source>
</evidence>
<keyword evidence="2 3" id="KW-0413">Isomerase</keyword>
<dbReference type="InterPro" id="IPR020094">
    <property type="entry name" value="TruA/RsuA/RluB/E/F_N"/>
</dbReference>
<evidence type="ECO:0000256" key="2">
    <source>
        <dbReference type="ARBA" id="ARBA00023235"/>
    </source>
</evidence>
<proteinExistence type="inferred from homology"/>
<dbReference type="Proteomes" id="UP001054846">
    <property type="component" value="Chromosome"/>
</dbReference>
<dbReference type="InterPro" id="IPR018496">
    <property type="entry name" value="PsdUridine_synth_RsuA/RluB_CS"/>
</dbReference>
<evidence type="ECO:0000256" key="3">
    <source>
        <dbReference type="RuleBase" id="RU003887"/>
    </source>
</evidence>
<name>A0ABY3PU34_9CYAN</name>
<dbReference type="InterPro" id="IPR020103">
    <property type="entry name" value="PsdUridine_synth_cat_dom_sf"/>
</dbReference>
<organism evidence="5 6">
    <name type="scientific">Gloeobacter morelensis MG652769</name>
    <dbReference type="NCBI Taxonomy" id="2781736"/>
    <lineage>
        <taxon>Bacteria</taxon>
        <taxon>Bacillati</taxon>
        <taxon>Cyanobacteriota</taxon>
        <taxon>Cyanophyceae</taxon>
        <taxon>Gloeobacterales</taxon>
        <taxon>Gloeobacteraceae</taxon>
        <taxon>Gloeobacter</taxon>
        <taxon>Gloeobacter morelensis</taxon>
    </lineage>
</organism>
<dbReference type="PANTHER" id="PTHR47683">
    <property type="entry name" value="PSEUDOURIDINE SYNTHASE FAMILY PROTEIN-RELATED"/>
    <property type="match status" value="1"/>
</dbReference>
<dbReference type="SUPFAM" id="SSF55120">
    <property type="entry name" value="Pseudouridine synthase"/>
    <property type="match status" value="1"/>
</dbReference>
<accession>A0ABY3PU34</accession>
<evidence type="ECO:0000256" key="1">
    <source>
        <dbReference type="ARBA" id="ARBA00008348"/>
    </source>
</evidence>
<dbReference type="InterPro" id="IPR006145">
    <property type="entry name" value="PsdUridine_synth_RsuA/RluA"/>
</dbReference>
<evidence type="ECO:0000313" key="5">
    <source>
        <dbReference type="EMBL" id="UFP97027.1"/>
    </source>
</evidence>
<dbReference type="InterPro" id="IPR050343">
    <property type="entry name" value="RsuA_PseudoU_synthase"/>
</dbReference>
<dbReference type="RefSeq" id="WP_418887030.1">
    <property type="nucleotide sequence ID" value="NZ_CP063845.1"/>
</dbReference>
<gene>
    <name evidence="5" type="ORF">ISF26_16860</name>
</gene>
<dbReference type="Pfam" id="PF00849">
    <property type="entry name" value="PseudoU_synth_2"/>
    <property type="match status" value="1"/>
</dbReference>
<comment type="similarity">
    <text evidence="1 3">Belongs to the pseudouridine synthase RsuA family.</text>
</comment>
<protein>
    <recommendedName>
        <fullName evidence="3">Pseudouridine synthase</fullName>
        <ecNumber evidence="3">5.4.99.-</ecNumber>
    </recommendedName>
</protein>
<dbReference type="Gene3D" id="3.30.70.1560">
    <property type="entry name" value="Alpha-L RNA-binding motif"/>
    <property type="match status" value="1"/>
</dbReference>
<dbReference type="InterPro" id="IPR000748">
    <property type="entry name" value="PsdUridine_synth_RsuA/RluB/E/F"/>
</dbReference>
<dbReference type="NCBIfam" id="TIGR00093">
    <property type="entry name" value="pseudouridine synthase"/>
    <property type="match status" value="1"/>
</dbReference>
<dbReference type="EC" id="5.4.99.-" evidence="3"/>
<dbReference type="PANTHER" id="PTHR47683:SF2">
    <property type="entry name" value="RNA-BINDING S4 DOMAIN-CONTAINING PROTEIN"/>
    <property type="match status" value="1"/>
</dbReference>
<dbReference type="PROSITE" id="PS01149">
    <property type="entry name" value="PSI_RSU"/>
    <property type="match status" value="1"/>
</dbReference>